<keyword evidence="2" id="KW-0812">Transmembrane</keyword>
<sequence>MHFTYLPPPAHLIPRCRDAPPPKKSCLVNVDEDLEELPSDEPFVRKPVHFADDVDLVQVRVITARHLPPRCWRENTPLLGRVAEDNQKLKSPKHRGPKARSARPHVRCPGRFGAAYATEPSYPRFEPSSDGSQATPGADCFIGATISFRGQPPVTAECGPLPVILQGLTIEHAIDGSHAPAFDMSKLSSALPARHTLDMSALQHALPDLEAPGTAFQMAALVEALPNLDGSCSSGTSPLSPVPKSLAAPFTSHSPEAGHSRVVVQTRVQVGPMVRAWSSHLSWVLFVLAFIFPRLAPAMPAVYAFILIAAACT</sequence>
<evidence type="ECO:0000256" key="1">
    <source>
        <dbReference type="SAM" id="MobiDB-lite"/>
    </source>
</evidence>
<comment type="caution">
    <text evidence="3">The sequence shown here is derived from an EMBL/GenBank/DDBJ whole genome shotgun (WGS) entry which is preliminary data.</text>
</comment>
<dbReference type="EMBL" id="JAPQKL010000007">
    <property type="protein sequence ID" value="KAJ5121349.1"/>
    <property type="molecule type" value="Genomic_DNA"/>
</dbReference>
<feature type="compositionally biased region" description="Basic residues" evidence="1">
    <location>
        <begin position="90"/>
        <end position="104"/>
    </location>
</feature>
<dbReference type="Proteomes" id="UP001149079">
    <property type="component" value="Unassembled WGS sequence"/>
</dbReference>
<proteinExistence type="predicted"/>
<name>A0A9W9GK52_9EURO</name>
<organism evidence="3 4">
    <name type="scientific">Penicillium bovifimosum</name>
    <dbReference type="NCBI Taxonomy" id="126998"/>
    <lineage>
        <taxon>Eukaryota</taxon>
        <taxon>Fungi</taxon>
        <taxon>Dikarya</taxon>
        <taxon>Ascomycota</taxon>
        <taxon>Pezizomycotina</taxon>
        <taxon>Eurotiomycetes</taxon>
        <taxon>Eurotiomycetidae</taxon>
        <taxon>Eurotiales</taxon>
        <taxon>Aspergillaceae</taxon>
        <taxon>Penicillium</taxon>
    </lineage>
</organism>
<dbReference type="AlphaFoldDB" id="A0A9W9GK52"/>
<dbReference type="OrthoDB" id="4368134at2759"/>
<accession>A0A9W9GK52</accession>
<evidence type="ECO:0000256" key="2">
    <source>
        <dbReference type="SAM" id="Phobius"/>
    </source>
</evidence>
<protein>
    <submittedName>
        <fullName evidence="3">Uncharacterized protein</fullName>
    </submittedName>
</protein>
<dbReference type="RefSeq" id="XP_056517853.1">
    <property type="nucleotide sequence ID" value="XM_056670054.1"/>
</dbReference>
<keyword evidence="2" id="KW-1133">Transmembrane helix</keyword>
<evidence type="ECO:0000313" key="3">
    <source>
        <dbReference type="EMBL" id="KAJ5121349.1"/>
    </source>
</evidence>
<keyword evidence="4" id="KW-1185">Reference proteome</keyword>
<dbReference type="GeneID" id="81409224"/>
<keyword evidence="2" id="KW-0472">Membrane</keyword>
<feature type="region of interest" description="Disordered" evidence="1">
    <location>
        <begin position="83"/>
        <end position="104"/>
    </location>
</feature>
<reference evidence="3" key="2">
    <citation type="journal article" date="2023" name="IMA Fungus">
        <title>Comparative genomic study of the Penicillium genus elucidates a diverse pangenome and 15 lateral gene transfer events.</title>
        <authorList>
            <person name="Petersen C."/>
            <person name="Sorensen T."/>
            <person name="Nielsen M.R."/>
            <person name="Sondergaard T.E."/>
            <person name="Sorensen J.L."/>
            <person name="Fitzpatrick D.A."/>
            <person name="Frisvad J.C."/>
            <person name="Nielsen K.L."/>
        </authorList>
    </citation>
    <scope>NUCLEOTIDE SEQUENCE</scope>
    <source>
        <strain evidence="3">IBT 22155</strain>
    </source>
</reference>
<evidence type="ECO:0000313" key="4">
    <source>
        <dbReference type="Proteomes" id="UP001149079"/>
    </source>
</evidence>
<gene>
    <name evidence="3" type="ORF">N7515_009310</name>
</gene>
<feature type="transmembrane region" description="Helical" evidence="2">
    <location>
        <begin position="283"/>
        <end position="312"/>
    </location>
</feature>
<reference evidence="3" key="1">
    <citation type="submission" date="2022-11" db="EMBL/GenBank/DDBJ databases">
        <authorList>
            <person name="Petersen C."/>
        </authorList>
    </citation>
    <scope>NUCLEOTIDE SEQUENCE</scope>
    <source>
        <strain evidence="3">IBT 22155</strain>
    </source>
</reference>